<feature type="region of interest" description="Disordered" evidence="3">
    <location>
        <begin position="146"/>
        <end position="223"/>
    </location>
</feature>
<sequence length="235" mass="24747">MRRGTAPPRVRLTPSRCADSEPVRTTAAVGPPPSPRDVFWRTRYAGTTMDAVAATGLGRGGLYGACGDERELFHRVLEECCASAAGGVERGLAGADEQAFERLTAFLLVTASASADSARRGCFLAEGAAELTEHDGVVLERSRQTLEQLPRTAQRDATSPRVSLGSSRMPHPRRGAPAAAAPGPARAPDVFGPAASEPTSRRRRRLSPPASSSPAGDSPAWGERRCAFAAPFLTI</sequence>
<proteinExistence type="predicted"/>
<gene>
    <name evidence="4" type="ordered locus">Krad_2598</name>
</gene>
<evidence type="ECO:0008006" key="6">
    <source>
        <dbReference type="Google" id="ProtNLM"/>
    </source>
</evidence>
<dbReference type="KEGG" id="kra:Krad_2598"/>
<keyword evidence="2" id="KW-0804">Transcription</keyword>
<dbReference type="eggNOG" id="COG1309">
    <property type="taxonomic scope" value="Bacteria"/>
</dbReference>
<feature type="compositionally biased region" description="Polar residues" evidence="3">
    <location>
        <begin position="155"/>
        <end position="166"/>
    </location>
</feature>
<dbReference type="AlphaFoldDB" id="A6WB82"/>
<dbReference type="PANTHER" id="PTHR47506:SF1">
    <property type="entry name" value="HTH-TYPE TRANSCRIPTIONAL REGULATOR YJDC"/>
    <property type="match status" value="1"/>
</dbReference>
<reference evidence="5" key="1">
    <citation type="journal article" date="2008" name="PLoS ONE">
        <title>Survival in nuclear waste, extreme resistance, and potential applications gleaned from the genome sequence of Kineococcus radiotolerans SRS30216.</title>
        <authorList>
            <person name="Bagwell C.E."/>
            <person name="Bhat S."/>
            <person name="Hawkins G.M."/>
            <person name="Smith B.W."/>
            <person name="Biswas T."/>
            <person name="Hoover T.R."/>
            <person name="Saunders E."/>
            <person name="Han C.S."/>
            <person name="Tsodikov O.V."/>
            <person name="Shimkets L.J."/>
        </authorList>
    </citation>
    <scope>NUCLEOTIDE SEQUENCE [LARGE SCALE GENOMIC DNA]</scope>
    <source>
        <strain evidence="5">ATCC BAA-149 / DSM 14245 / SRS30216</strain>
    </source>
</reference>
<organism evidence="4 5">
    <name type="scientific">Kineococcus radiotolerans (strain ATCC BAA-149 / DSM 14245 / SRS30216)</name>
    <dbReference type="NCBI Taxonomy" id="266940"/>
    <lineage>
        <taxon>Bacteria</taxon>
        <taxon>Bacillati</taxon>
        <taxon>Actinomycetota</taxon>
        <taxon>Actinomycetes</taxon>
        <taxon>Kineosporiales</taxon>
        <taxon>Kineosporiaceae</taxon>
        <taxon>Kineococcus</taxon>
    </lineage>
</organism>
<evidence type="ECO:0000313" key="4">
    <source>
        <dbReference type="EMBL" id="ABS04071.1"/>
    </source>
</evidence>
<feature type="compositionally biased region" description="Low complexity" evidence="3">
    <location>
        <begin position="207"/>
        <end position="220"/>
    </location>
</feature>
<protein>
    <recommendedName>
        <fullName evidence="6">Transcriptional regulator, TetR family</fullName>
    </recommendedName>
</protein>
<name>A6WB82_KINRD</name>
<dbReference type="Gene3D" id="1.10.357.10">
    <property type="entry name" value="Tetracycline Repressor, domain 2"/>
    <property type="match status" value="1"/>
</dbReference>
<dbReference type="EMBL" id="CP000750">
    <property type="protein sequence ID" value="ABS04071.1"/>
    <property type="molecule type" value="Genomic_DNA"/>
</dbReference>
<evidence type="ECO:0000256" key="3">
    <source>
        <dbReference type="SAM" id="MobiDB-lite"/>
    </source>
</evidence>
<evidence type="ECO:0000256" key="1">
    <source>
        <dbReference type="ARBA" id="ARBA00023015"/>
    </source>
</evidence>
<dbReference type="HOGENOM" id="CLU_1178962_0_0_11"/>
<evidence type="ECO:0000313" key="5">
    <source>
        <dbReference type="Proteomes" id="UP000001116"/>
    </source>
</evidence>
<accession>A6WB82</accession>
<dbReference type="PANTHER" id="PTHR47506">
    <property type="entry name" value="TRANSCRIPTIONAL REGULATORY PROTEIN"/>
    <property type="match status" value="1"/>
</dbReference>
<dbReference type="Proteomes" id="UP000001116">
    <property type="component" value="Chromosome"/>
</dbReference>
<feature type="region of interest" description="Disordered" evidence="3">
    <location>
        <begin position="1"/>
        <end position="34"/>
    </location>
</feature>
<dbReference type="STRING" id="266940.Krad_2598"/>
<keyword evidence="5" id="KW-1185">Reference proteome</keyword>
<keyword evidence="1" id="KW-0805">Transcription regulation</keyword>
<evidence type="ECO:0000256" key="2">
    <source>
        <dbReference type="ARBA" id="ARBA00023163"/>
    </source>
</evidence>
<feature type="compositionally biased region" description="Low complexity" evidence="3">
    <location>
        <begin position="175"/>
        <end position="198"/>
    </location>
</feature>